<proteinExistence type="predicted"/>
<sequence length="256" mass="26212">MLSYMLPVSEKPPIPPTANLATGGGGGGGTTARLQLALGDAATAATPPPPPPTANSNSNNNNNSPPMPNGGPAPAARQPQLPTRQQLQQQQQPPPGVGLVAPPTHQPPLPPHAGGGGGGGGSSLPTDSSVSSLSSSEVGTTPSSQSTATPTDARPRNKLQANGKHPTLKRVSFGSSKGSMVETLVYESPLREEPEAISPSPEAASAALLAGPGADPEALAEWLKRFSLSSELRRRRLRVRHPRKSRPPGSARRRPG</sequence>
<dbReference type="EMBL" id="JAZDUA010000869">
    <property type="protein sequence ID" value="KAK7788989.1"/>
    <property type="molecule type" value="Genomic_DNA"/>
</dbReference>
<dbReference type="AlphaFoldDB" id="A0AAN9YXW0"/>
<keyword evidence="3" id="KW-1185">Reference proteome</keyword>
<gene>
    <name evidence="2" type="ORF">R5R35_013595</name>
</gene>
<feature type="compositionally biased region" description="Low complexity" evidence="1">
    <location>
        <begin position="123"/>
        <end position="151"/>
    </location>
</feature>
<feature type="compositionally biased region" description="Low complexity" evidence="1">
    <location>
        <begin position="31"/>
        <end position="45"/>
    </location>
</feature>
<feature type="compositionally biased region" description="Gly residues" evidence="1">
    <location>
        <begin position="113"/>
        <end position="122"/>
    </location>
</feature>
<protein>
    <submittedName>
        <fullName evidence="2">Uncharacterized protein</fullName>
    </submittedName>
</protein>
<reference evidence="2 3" key="1">
    <citation type="submission" date="2024-03" db="EMBL/GenBank/DDBJ databases">
        <title>The genome assembly and annotation of the cricket Gryllus longicercus Weissman &amp; Gray.</title>
        <authorList>
            <person name="Szrajer S."/>
            <person name="Gray D."/>
            <person name="Ylla G."/>
        </authorList>
    </citation>
    <scope>NUCLEOTIDE SEQUENCE [LARGE SCALE GENOMIC DNA]</scope>
    <source>
        <strain evidence="2">DAG 2021-001</strain>
        <tissue evidence="2">Whole body minus gut</tissue>
    </source>
</reference>
<evidence type="ECO:0000313" key="2">
    <source>
        <dbReference type="EMBL" id="KAK7788989.1"/>
    </source>
</evidence>
<feature type="region of interest" description="Disordered" evidence="1">
    <location>
        <begin position="235"/>
        <end position="256"/>
    </location>
</feature>
<feature type="region of interest" description="Disordered" evidence="1">
    <location>
        <begin position="192"/>
        <end position="212"/>
    </location>
</feature>
<comment type="caution">
    <text evidence="2">The sequence shown here is derived from an EMBL/GenBank/DDBJ whole genome shotgun (WGS) entry which is preliminary data.</text>
</comment>
<accession>A0AAN9YXW0</accession>
<feature type="compositionally biased region" description="Low complexity" evidence="1">
    <location>
        <begin position="72"/>
        <end position="103"/>
    </location>
</feature>
<evidence type="ECO:0000313" key="3">
    <source>
        <dbReference type="Proteomes" id="UP001378592"/>
    </source>
</evidence>
<evidence type="ECO:0000256" key="1">
    <source>
        <dbReference type="SAM" id="MobiDB-lite"/>
    </source>
</evidence>
<feature type="compositionally biased region" description="Low complexity" evidence="1">
    <location>
        <begin position="54"/>
        <end position="64"/>
    </location>
</feature>
<dbReference type="Proteomes" id="UP001378592">
    <property type="component" value="Unassembled WGS sequence"/>
</dbReference>
<organism evidence="2 3">
    <name type="scientific">Gryllus longicercus</name>
    <dbReference type="NCBI Taxonomy" id="2509291"/>
    <lineage>
        <taxon>Eukaryota</taxon>
        <taxon>Metazoa</taxon>
        <taxon>Ecdysozoa</taxon>
        <taxon>Arthropoda</taxon>
        <taxon>Hexapoda</taxon>
        <taxon>Insecta</taxon>
        <taxon>Pterygota</taxon>
        <taxon>Neoptera</taxon>
        <taxon>Polyneoptera</taxon>
        <taxon>Orthoptera</taxon>
        <taxon>Ensifera</taxon>
        <taxon>Gryllidea</taxon>
        <taxon>Grylloidea</taxon>
        <taxon>Gryllidae</taxon>
        <taxon>Gryllinae</taxon>
        <taxon>Gryllus</taxon>
    </lineage>
</organism>
<feature type="region of interest" description="Disordered" evidence="1">
    <location>
        <begin position="1"/>
        <end position="180"/>
    </location>
</feature>
<name>A0AAN9YXW0_9ORTH</name>
<feature type="compositionally biased region" description="Low complexity" evidence="1">
    <location>
        <begin position="196"/>
        <end position="212"/>
    </location>
</feature>